<evidence type="ECO:0000256" key="1">
    <source>
        <dbReference type="ARBA" id="ARBA00022729"/>
    </source>
</evidence>
<dbReference type="Pfam" id="PF00497">
    <property type="entry name" value="SBP_bac_3"/>
    <property type="match status" value="1"/>
</dbReference>
<evidence type="ECO:0000259" key="3">
    <source>
        <dbReference type="SMART" id="SM00062"/>
    </source>
</evidence>
<gene>
    <name evidence="4" type="ORF">C1D09_020165</name>
</gene>
<dbReference type="SUPFAM" id="SSF53850">
    <property type="entry name" value="Periplasmic binding protein-like II"/>
    <property type="match status" value="1"/>
</dbReference>
<evidence type="ECO:0000313" key="5">
    <source>
        <dbReference type="Proteomes" id="UP000235507"/>
    </source>
</evidence>
<dbReference type="RefSeq" id="WP_143975970.1">
    <property type="nucleotide sequence ID" value="NZ_PNOT02000228.1"/>
</dbReference>
<organism evidence="4 5">
    <name type="scientific">Mesorhizobium intechi</name>
    <dbReference type="NCBI Taxonomy" id="537601"/>
    <lineage>
        <taxon>Bacteria</taxon>
        <taxon>Pseudomonadati</taxon>
        <taxon>Pseudomonadota</taxon>
        <taxon>Alphaproteobacteria</taxon>
        <taxon>Hyphomicrobiales</taxon>
        <taxon>Phyllobacteriaceae</taxon>
        <taxon>Mesorhizobium</taxon>
    </lineage>
</organism>
<name>A0A8T9AMB3_9HYPH</name>
<comment type="caution">
    <text evidence="4">The sequence shown here is derived from an EMBL/GenBank/DDBJ whole genome shotgun (WGS) entry which is preliminary data.</text>
</comment>
<dbReference type="PANTHER" id="PTHR35936:SF35">
    <property type="entry name" value="L-CYSTINE-BINDING PROTEIN TCYJ"/>
    <property type="match status" value="1"/>
</dbReference>
<dbReference type="InterPro" id="IPR001638">
    <property type="entry name" value="Solute-binding_3/MltF_N"/>
</dbReference>
<evidence type="ECO:0000313" key="4">
    <source>
        <dbReference type="EMBL" id="TSE06877.1"/>
    </source>
</evidence>
<dbReference type="SMART" id="SM00062">
    <property type="entry name" value="PBPb"/>
    <property type="match status" value="1"/>
</dbReference>
<feature type="domain" description="Solute-binding protein family 3/N-terminal" evidence="3">
    <location>
        <begin position="52"/>
        <end position="282"/>
    </location>
</feature>
<dbReference type="Gene3D" id="3.40.190.10">
    <property type="entry name" value="Periplasmic binding protein-like II"/>
    <property type="match status" value="2"/>
</dbReference>
<dbReference type="CDD" id="cd01001">
    <property type="entry name" value="PBP2_HisJ_LAO_like"/>
    <property type="match status" value="1"/>
</dbReference>
<dbReference type="AlphaFoldDB" id="A0A8T9AMB3"/>
<keyword evidence="5" id="KW-1185">Reference proteome</keyword>
<evidence type="ECO:0000256" key="2">
    <source>
        <dbReference type="SAM" id="SignalP"/>
    </source>
</evidence>
<dbReference type="Proteomes" id="UP000235507">
    <property type="component" value="Unassembled WGS sequence"/>
</dbReference>
<reference evidence="4" key="1">
    <citation type="submission" date="2019-07" db="EMBL/GenBank/DDBJ databases">
        <title>Mesorhizobum intechiensis sp. nov. isolated from nodules of Lotus tenuis growing in lowlands of the Flooding Pampa, Argentina.</title>
        <authorList>
            <person name="Estrella M.J."/>
            <person name="Torres Tejerizo G.A."/>
            <person name="Cumpa Velazquez L.M."/>
            <person name="Fontana F."/>
            <person name="Hansen L."/>
            <person name="Pistorio M."/>
            <person name="Sannazzaro A.I."/>
        </authorList>
    </citation>
    <scope>NUCLEOTIDE SEQUENCE</scope>
    <source>
        <strain evidence="4">BD68</strain>
    </source>
</reference>
<proteinExistence type="predicted"/>
<dbReference type="EMBL" id="PNOT02000228">
    <property type="protein sequence ID" value="TSE06877.1"/>
    <property type="molecule type" value="Genomic_DNA"/>
</dbReference>
<sequence length="284" mass="30895">MVAFHRRFLILASLLIAALPLAPGARAAEPQVPVLWDAKERLPKPDLSALPRLRFLTTTDFPPFNFLDGAGKLSGFHIDLARAICAELGIADKCQIQALPWGELEGAIEKGEGEAIIAGIAATPQSRQTYAFSRSYLQFPARFITRKNKAIAEPVFDKLRSKRVGVLAGSAHERMLRDYFNTAQIVTFNGPDALYGDLKAGKIDAAFGDGMRFAFWLGGSDAAGCCRFAGGPYLAPEYLGTGMAIATRADNPALAAAIDYALQEISMKGTFAEFYLRYFPVSFF</sequence>
<feature type="signal peptide" evidence="2">
    <location>
        <begin position="1"/>
        <end position="27"/>
    </location>
</feature>
<accession>A0A8T9AMB3</accession>
<keyword evidence="1 2" id="KW-0732">Signal</keyword>
<dbReference type="OrthoDB" id="9796586at2"/>
<protein>
    <submittedName>
        <fullName evidence="4">Transporter substrate-binding domain-containing protein</fullName>
    </submittedName>
</protein>
<feature type="chain" id="PRO_5035917503" evidence="2">
    <location>
        <begin position="28"/>
        <end position="284"/>
    </location>
</feature>
<dbReference type="PANTHER" id="PTHR35936">
    <property type="entry name" value="MEMBRANE-BOUND LYTIC MUREIN TRANSGLYCOSYLASE F"/>
    <property type="match status" value="1"/>
</dbReference>